<evidence type="ECO:0000313" key="3">
    <source>
        <dbReference type="Proteomes" id="UP000052237"/>
    </source>
</evidence>
<dbReference type="Proteomes" id="UP000052237">
    <property type="component" value="Unassembled WGS sequence"/>
</dbReference>
<evidence type="ECO:0000313" key="1">
    <source>
        <dbReference type="EMBL" id="CUU72151.1"/>
    </source>
</evidence>
<dbReference type="GO" id="GO:0050112">
    <property type="term" value="F:inositol 2-dehydrogenase (NAD+) activity"/>
    <property type="evidence" value="ECO:0007669"/>
    <property type="project" value="UniProtKB-EC"/>
</dbReference>
<reference evidence="3 4" key="1">
    <citation type="submission" date="2015-11" db="EMBL/GenBank/DDBJ databases">
        <authorList>
            <consortium name="Pathogen Informatics"/>
        </authorList>
    </citation>
    <scope>NUCLEOTIDE SEQUENCE [LARGE SCALE GENOMIC DNA]</scope>
    <source>
        <strain evidence="1 3">006A-0059</strain>
        <strain evidence="2 4">007A-0283</strain>
    </source>
</reference>
<evidence type="ECO:0000313" key="2">
    <source>
        <dbReference type="EMBL" id="CUU75921.1"/>
    </source>
</evidence>
<dbReference type="Proteomes" id="UP000052245">
    <property type="component" value="Unassembled WGS sequence"/>
</dbReference>
<dbReference type="AlphaFoldDB" id="A0A0S4SQN1"/>
<keyword evidence="3" id="KW-1185">Reference proteome</keyword>
<gene>
    <name evidence="1" type="ORF">ERS686654_00400</name>
    <name evidence="2" type="ORF">ERS739223_00581</name>
</gene>
<accession>A0A9W5AN01</accession>
<name>A0A0S4SQN1_CAMHY</name>
<organism evidence="1 3">
    <name type="scientific">Campylobacter hyointestinalis subsp. hyointestinalis</name>
    <dbReference type="NCBI Taxonomy" id="91352"/>
    <lineage>
        <taxon>Bacteria</taxon>
        <taxon>Pseudomonadati</taxon>
        <taxon>Campylobacterota</taxon>
        <taxon>Epsilonproteobacteria</taxon>
        <taxon>Campylobacterales</taxon>
        <taxon>Campylobacteraceae</taxon>
        <taxon>Campylobacter</taxon>
    </lineage>
</organism>
<evidence type="ECO:0000313" key="4">
    <source>
        <dbReference type="Proteomes" id="UP000052245"/>
    </source>
</evidence>
<sequence length="98" mass="10617">MTNPYINNNNDQNSASQGLDNAINNFAKDAPFIPENFNTAGFLKGVLIGAGLTYVLTNENAQQAIFKAIVKATNLLQAGAEELKERFEDAKAEINAKN</sequence>
<dbReference type="EC" id="1.1.1.18" evidence="1"/>
<dbReference type="RefSeq" id="WP_059430055.1">
    <property type="nucleotide sequence ID" value="NZ_CP040464.1"/>
</dbReference>
<accession>A0A0S4SQN1</accession>
<dbReference type="EMBL" id="FAVC01000001">
    <property type="protein sequence ID" value="CUU75921.1"/>
    <property type="molecule type" value="Genomic_DNA"/>
</dbReference>
<protein>
    <submittedName>
        <fullName evidence="1">Oxidoreductase</fullName>
        <ecNumber evidence="1">1.1.1.18</ecNumber>
    </submittedName>
</protein>
<comment type="caution">
    <text evidence="1">The sequence shown here is derived from an EMBL/GenBank/DDBJ whole genome shotgun (WGS) entry which is preliminary data.</text>
</comment>
<proteinExistence type="predicted"/>
<keyword evidence="1" id="KW-0560">Oxidoreductase</keyword>
<dbReference type="EMBL" id="FAVB01000001">
    <property type="protein sequence ID" value="CUU72151.1"/>
    <property type="molecule type" value="Genomic_DNA"/>
</dbReference>